<dbReference type="InterPro" id="IPR029069">
    <property type="entry name" value="HotDog_dom_sf"/>
</dbReference>
<proteinExistence type="predicted"/>
<feature type="domain" description="Thioesterase" evidence="2">
    <location>
        <begin position="105"/>
        <end position="184"/>
    </location>
</feature>
<protein>
    <recommendedName>
        <fullName evidence="2">Thioesterase domain-containing protein</fullName>
    </recommendedName>
</protein>
<name>A0A066XX81_COLSU</name>
<feature type="compositionally biased region" description="Acidic residues" evidence="1">
    <location>
        <begin position="386"/>
        <end position="395"/>
    </location>
</feature>
<dbReference type="PANTHER" id="PTHR41805">
    <property type="entry name" value="EXPRESSED PROTEIN"/>
    <property type="match status" value="1"/>
</dbReference>
<dbReference type="EMBL" id="JMSE01000328">
    <property type="protein sequence ID" value="KDN70565.1"/>
    <property type="molecule type" value="Genomic_DNA"/>
</dbReference>
<keyword evidence="4" id="KW-1185">Reference proteome</keyword>
<dbReference type="Proteomes" id="UP000027238">
    <property type="component" value="Unassembled WGS sequence"/>
</dbReference>
<feature type="compositionally biased region" description="Low complexity" evidence="1">
    <location>
        <begin position="370"/>
        <end position="379"/>
    </location>
</feature>
<comment type="caution">
    <text evidence="3">The sequence shown here is derived from an EMBL/GenBank/DDBJ whole genome shotgun (WGS) entry which is preliminary data.</text>
</comment>
<dbReference type="Gene3D" id="3.10.129.10">
    <property type="entry name" value="Hotdog Thioesterase"/>
    <property type="match status" value="1"/>
</dbReference>
<dbReference type="InterPro" id="IPR006683">
    <property type="entry name" value="Thioestr_dom"/>
</dbReference>
<gene>
    <name evidence="3" type="ORF">CSUB01_02006</name>
</gene>
<evidence type="ECO:0000313" key="4">
    <source>
        <dbReference type="Proteomes" id="UP000027238"/>
    </source>
</evidence>
<feature type="region of interest" description="Disordered" evidence="1">
    <location>
        <begin position="298"/>
        <end position="326"/>
    </location>
</feature>
<feature type="compositionally biased region" description="Basic and acidic residues" evidence="1">
    <location>
        <begin position="515"/>
        <end position="551"/>
    </location>
</feature>
<dbReference type="Pfam" id="PF03061">
    <property type="entry name" value="4HBT"/>
    <property type="match status" value="1"/>
</dbReference>
<dbReference type="CDD" id="cd03443">
    <property type="entry name" value="PaaI_thioesterase"/>
    <property type="match status" value="1"/>
</dbReference>
<dbReference type="SUPFAM" id="SSF54637">
    <property type="entry name" value="Thioesterase/thiol ester dehydrase-isomerase"/>
    <property type="match status" value="1"/>
</dbReference>
<dbReference type="AlphaFoldDB" id="A0A066XX81"/>
<sequence length="587" mass="64638">MALIDPDVQHFVGIPWCATLLDEPGTICDTAPSRFPKASTEDQLFSTTLRTEETIAAFVMFYKRPSSSTIKTAPTVVADDEGVSLIRELKALLTLGAGVNGYSNVSHGGIVATVLDETMGSIFLINKTEGLMPSESYMTAYLNVTYVRPVKTPQTVLCVAEVVRIQGRKWWIRGRIEDGERRVLARAERVIVTGTTAERRKTYQKRRRDWFDAQSLEDRAWYITRGGQAKPDLKMRLQAARDTGVVVGKTSDSLTLQSVGPWVLSSPNINTRRFIFAISDEALQALFTMALKRAAEGAAAASPKDAQQAKKRKGFRVGPDNLPEGPWRRKVEKKKLELIHKAKIKKAYAKIKERELASQAASKAQQPAIAAAATAAADPSTKEASSDGEIDDVEEPQTAKETFDSPVTPTAPTPATSEPSPQTDVTPAQPLEGEIHPSRAEMITNDGELPNPNTVAVKRRRGAATATGSNAEPSGTRTTPAPAASDGTEDAADSADRYEPRKPRRPRKPGYYEKQLAHAEQKRAEAEARRAEIQRRREERERKTADRERYRRAMAKARKGGEDGQRRLGRESALLLEKVKRIVGDSK</sequence>
<evidence type="ECO:0000256" key="1">
    <source>
        <dbReference type="SAM" id="MobiDB-lite"/>
    </source>
</evidence>
<organism evidence="3 4">
    <name type="scientific">Colletotrichum sublineola</name>
    <name type="common">Sorghum anthracnose fungus</name>
    <dbReference type="NCBI Taxonomy" id="1173701"/>
    <lineage>
        <taxon>Eukaryota</taxon>
        <taxon>Fungi</taxon>
        <taxon>Dikarya</taxon>
        <taxon>Ascomycota</taxon>
        <taxon>Pezizomycotina</taxon>
        <taxon>Sordariomycetes</taxon>
        <taxon>Hypocreomycetidae</taxon>
        <taxon>Glomerellales</taxon>
        <taxon>Glomerellaceae</taxon>
        <taxon>Colletotrichum</taxon>
        <taxon>Colletotrichum graminicola species complex</taxon>
    </lineage>
</organism>
<dbReference type="HOGENOM" id="CLU_464603_0_0_1"/>
<evidence type="ECO:0000313" key="3">
    <source>
        <dbReference type="EMBL" id="KDN70565.1"/>
    </source>
</evidence>
<dbReference type="PANTHER" id="PTHR41805:SF1">
    <property type="entry name" value="RRNA-PROCESSING PROTEIN FYV7"/>
    <property type="match status" value="1"/>
</dbReference>
<feature type="compositionally biased region" description="Polar residues" evidence="1">
    <location>
        <begin position="466"/>
        <end position="479"/>
    </location>
</feature>
<accession>A0A066XX81</accession>
<dbReference type="eggNOG" id="ENOG502SBYU">
    <property type="taxonomic scope" value="Eukaryota"/>
</dbReference>
<feature type="region of interest" description="Disordered" evidence="1">
    <location>
        <begin position="370"/>
        <end position="571"/>
    </location>
</feature>
<dbReference type="OrthoDB" id="506431at2759"/>
<feature type="compositionally biased region" description="Basic and acidic residues" evidence="1">
    <location>
        <begin position="559"/>
        <end position="570"/>
    </location>
</feature>
<feature type="compositionally biased region" description="Low complexity" evidence="1">
    <location>
        <begin position="405"/>
        <end position="423"/>
    </location>
</feature>
<evidence type="ECO:0000259" key="2">
    <source>
        <dbReference type="Pfam" id="PF03061"/>
    </source>
</evidence>
<reference evidence="4" key="1">
    <citation type="journal article" date="2014" name="Genome Announc.">
        <title>Draft genome sequence of Colletotrichum sublineola, a destructive pathogen of cultivated sorghum.</title>
        <authorList>
            <person name="Baroncelli R."/>
            <person name="Sanz-Martin J.M."/>
            <person name="Rech G.E."/>
            <person name="Sukno S.A."/>
            <person name="Thon M.R."/>
        </authorList>
    </citation>
    <scope>NUCLEOTIDE SEQUENCE [LARGE SCALE GENOMIC DNA]</scope>
    <source>
        <strain evidence="4">TX430BB</strain>
    </source>
</reference>